<comment type="catalytic activity">
    <reaction evidence="12 14">
        <text>L-aspartate + ATP = 4-phospho-L-aspartate + ADP</text>
        <dbReference type="Rhea" id="RHEA:23776"/>
        <dbReference type="ChEBI" id="CHEBI:29991"/>
        <dbReference type="ChEBI" id="CHEBI:30616"/>
        <dbReference type="ChEBI" id="CHEBI:57535"/>
        <dbReference type="ChEBI" id="CHEBI:456216"/>
        <dbReference type="EC" id="2.7.2.4"/>
    </reaction>
</comment>
<feature type="binding site" evidence="13">
    <location>
        <begin position="233"/>
        <end position="234"/>
    </location>
    <ligand>
        <name>ATP</name>
        <dbReference type="ChEBI" id="CHEBI:30616"/>
    </ligand>
</feature>
<evidence type="ECO:0000256" key="1">
    <source>
        <dbReference type="ARBA" id="ARBA00003121"/>
    </source>
</evidence>
<evidence type="ECO:0000256" key="12">
    <source>
        <dbReference type="ARBA" id="ARBA00047872"/>
    </source>
</evidence>
<feature type="binding site" evidence="13">
    <location>
        <begin position="269"/>
        <end position="270"/>
    </location>
    <ligand>
        <name>ATP</name>
        <dbReference type="ChEBI" id="CHEBI:30616"/>
    </ligand>
</feature>
<comment type="pathway">
    <text evidence="2 15">Amino-acid biosynthesis; L-lysine biosynthesis via DAP pathway; (S)-tetrahydrodipicolinate from L-aspartate: step 1/4.</text>
</comment>
<dbReference type="InterPro" id="IPR036393">
    <property type="entry name" value="AceGlu_kinase-like_sf"/>
</dbReference>
<evidence type="ECO:0000313" key="17">
    <source>
        <dbReference type="EMBL" id="PJF30518.1"/>
    </source>
</evidence>
<evidence type="ECO:0000256" key="6">
    <source>
        <dbReference type="ARBA" id="ARBA00022679"/>
    </source>
</evidence>
<keyword evidence="10" id="KW-0220">Diaminopimelate biosynthesis</keyword>
<evidence type="ECO:0000256" key="13">
    <source>
        <dbReference type="PIRSR" id="PIRSR000726-1"/>
    </source>
</evidence>
<evidence type="ECO:0000256" key="7">
    <source>
        <dbReference type="ARBA" id="ARBA00022741"/>
    </source>
</evidence>
<dbReference type="PANTHER" id="PTHR21499:SF3">
    <property type="entry name" value="ASPARTOKINASE"/>
    <property type="match status" value="1"/>
</dbReference>
<dbReference type="GO" id="GO:0004072">
    <property type="term" value="F:aspartate kinase activity"/>
    <property type="evidence" value="ECO:0007669"/>
    <property type="project" value="UniProtKB-EC"/>
</dbReference>
<evidence type="ECO:0000313" key="18">
    <source>
        <dbReference type="Proteomes" id="UP000228921"/>
    </source>
</evidence>
<keyword evidence="15" id="KW-0028">Amino-acid biosynthesis</keyword>
<protein>
    <recommendedName>
        <fullName evidence="14">Aspartokinase</fullName>
        <ecNumber evidence="14">2.7.2.4</ecNumber>
    </recommendedName>
</protein>
<dbReference type="EMBL" id="PGTK01000009">
    <property type="protein sequence ID" value="PJF30518.1"/>
    <property type="molecule type" value="Genomic_DNA"/>
</dbReference>
<evidence type="ECO:0000256" key="10">
    <source>
        <dbReference type="ARBA" id="ARBA00022915"/>
    </source>
</evidence>
<dbReference type="SUPFAM" id="SSF55021">
    <property type="entry name" value="ACT-like"/>
    <property type="match status" value="2"/>
</dbReference>
<dbReference type="NCBIfam" id="TIGR00657">
    <property type="entry name" value="asp_kinases"/>
    <property type="match status" value="1"/>
</dbReference>
<evidence type="ECO:0000256" key="14">
    <source>
        <dbReference type="RuleBase" id="RU003448"/>
    </source>
</evidence>
<dbReference type="Gene3D" id="3.30.2130.10">
    <property type="entry name" value="VC0802-like"/>
    <property type="match status" value="1"/>
</dbReference>
<dbReference type="AlphaFoldDB" id="A0A2M8NYZ1"/>
<evidence type="ECO:0000256" key="8">
    <source>
        <dbReference type="ARBA" id="ARBA00022777"/>
    </source>
</evidence>
<gene>
    <name evidence="17" type="ORF">CUN51_07650</name>
</gene>
<keyword evidence="8 14" id="KW-0418">Kinase</keyword>
<dbReference type="GO" id="GO:0005524">
    <property type="term" value="F:ATP binding"/>
    <property type="evidence" value="ECO:0007669"/>
    <property type="project" value="UniProtKB-KW"/>
</dbReference>
<sequence length="470" mass="50972">MSLITMKFGGTSMGNHDTIAQVARIILDHQRQGHRILTVVSAMSGVTDKLKEAARSAATGDESAHYSIVAELRQRHRETAEQLVNDEMIKQSLFDELDTMLDTLNAMCHSIAVLREITPRGMDLIMSFGERFSARLLAAHLRDLGNAAIAIDASTLIVTDDNFQDAAPLMDETRQRVKQFLVPYLESGSLPIVTGYIGATRDGIITTLGRGASDFSAAILGAAVETDHLWIYTDVDGIMTTDPRIVPTARVIRTLSYGEVGELAYFGAKVLHPKTVQPMIDREAPVRVRNTFNPTDPGTLIQPQAEITPGAVKAITLIRDVSLISVEGRGMVGVPGVAGRTFMAVARIGVSILLISQASSEQSFCFIVPSDRTTQVLDAIRKELRPELERRDVDRVWAREDIVIVTAVGAGMRGTPGVAARVTGALASRSINILVIAQGSSEYSISLVVRAEEATEAVRAIHELIVNHET</sequence>
<keyword evidence="7 13" id="KW-0547">Nucleotide-binding</keyword>
<dbReference type="InterPro" id="IPR045865">
    <property type="entry name" value="ACT-like_dom_sf"/>
</dbReference>
<dbReference type="UniPathway" id="UPA00051">
    <property type="reaction ID" value="UER00462"/>
</dbReference>
<dbReference type="CDD" id="cd04921">
    <property type="entry name" value="ACT_AKi-HSDH-ThrA-like_1"/>
    <property type="match status" value="1"/>
</dbReference>
<dbReference type="SUPFAM" id="SSF53633">
    <property type="entry name" value="Carbamate kinase-like"/>
    <property type="match status" value="1"/>
</dbReference>
<comment type="function">
    <text evidence="1">Catalyzes the phosphorylation of the beta-carboxyl group of aspartic acid with ATP to yield 4-phospho-L-aspartate, which is involved in the branched biosynthetic pathway leading to the biosynthesis of amino acids threonine, isoleucine and methionine.</text>
</comment>
<evidence type="ECO:0000256" key="3">
    <source>
        <dbReference type="ARBA" id="ARBA00004986"/>
    </source>
</evidence>
<dbReference type="InterPro" id="IPR001048">
    <property type="entry name" value="Asp/Glu/Uridylate_kinase"/>
</dbReference>
<evidence type="ECO:0000256" key="2">
    <source>
        <dbReference type="ARBA" id="ARBA00004766"/>
    </source>
</evidence>
<name>A0A2M8NYZ1_9CHLR</name>
<evidence type="ECO:0000256" key="15">
    <source>
        <dbReference type="RuleBase" id="RU004249"/>
    </source>
</evidence>
<dbReference type="Gene3D" id="3.40.1160.10">
    <property type="entry name" value="Acetylglutamate kinase-like"/>
    <property type="match status" value="1"/>
</dbReference>
<keyword evidence="9 13" id="KW-0067">ATP-binding</keyword>
<proteinExistence type="inferred from homology"/>
<evidence type="ECO:0000256" key="5">
    <source>
        <dbReference type="ARBA" id="ARBA00010122"/>
    </source>
</evidence>
<keyword evidence="11" id="KW-0457">Lysine biosynthesis</keyword>
<dbReference type="GO" id="GO:0009089">
    <property type="term" value="P:lysine biosynthetic process via diaminopimelate"/>
    <property type="evidence" value="ECO:0007669"/>
    <property type="project" value="UniProtKB-UniPathway"/>
</dbReference>
<evidence type="ECO:0000256" key="9">
    <source>
        <dbReference type="ARBA" id="ARBA00022840"/>
    </source>
</evidence>
<evidence type="ECO:0000256" key="4">
    <source>
        <dbReference type="ARBA" id="ARBA00005139"/>
    </source>
</evidence>
<evidence type="ECO:0000259" key="16">
    <source>
        <dbReference type="PROSITE" id="PS51671"/>
    </source>
</evidence>
<reference evidence="17 18" key="1">
    <citation type="submission" date="2017-11" db="EMBL/GenBank/DDBJ databases">
        <title>Evolution of Phototrophy in the Chloroflexi Phylum Driven by Horizontal Gene Transfer.</title>
        <authorList>
            <person name="Ward L.M."/>
            <person name="Hemp J."/>
            <person name="Shih P.M."/>
            <person name="Mcglynn S.E."/>
            <person name="Fischer W."/>
        </authorList>
    </citation>
    <scope>NUCLEOTIDE SEQUENCE [LARGE SCALE GENOMIC DNA]</scope>
    <source>
        <strain evidence="17">CP2_2F</strain>
    </source>
</reference>
<dbReference type="CDD" id="cd04924">
    <property type="entry name" value="ACT_AK-Arch_2"/>
    <property type="match status" value="1"/>
</dbReference>
<comment type="similarity">
    <text evidence="5 14">Belongs to the aspartokinase family.</text>
</comment>
<feature type="binding site" evidence="13">
    <location>
        <position position="244"/>
    </location>
    <ligand>
        <name>ATP</name>
        <dbReference type="ChEBI" id="CHEBI:30616"/>
    </ligand>
</feature>
<accession>A0A2M8NYZ1</accession>
<keyword evidence="6 14" id="KW-0808">Transferase</keyword>
<dbReference type="GO" id="GO:0009090">
    <property type="term" value="P:homoserine biosynthetic process"/>
    <property type="evidence" value="ECO:0007669"/>
    <property type="project" value="TreeGrafter"/>
</dbReference>
<organism evidence="17 18">
    <name type="scientific">Candidatus Thermofonsia Clade 1 bacterium</name>
    <dbReference type="NCBI Taxonomy" id="2364210"/>
    <lineage>
        <taxon>Bacteria</taxon>
        <taxon>Bacillati</taxon>
        <taxon>Chloroflexota</taxon>
        <taxon>Candidatus Thermofontia</taxon>
        <taxon>Candidatus Thermofonsia Clade 1</taxon>
    </lineage>
</organism>
<feature type="binding site" evidence="13">
    <location>
        <position position="130"/>
    </location>
    <ligand>
        <name>substrate</name>
    </ligand>
</feature>
<dbReference type="UniPathway" id="UPA00034">
    <property type="reaction ID" value="UER00015"/>
</dbReference>
<comment type="caution">
    <text evidence="17">The sequence shown here is derived from an EMBL/GenBank/DDBJ whole genome shotgun (WGS) entry which is preliminary data.</text>
</comment>
<dbReference type="PROSITE" id="PS51671">
    <property type="entry name" value="ACT"/>
    <property type="match status" value="2"/>
</dbReference>
<dbReference type="EC" id="2.7.2.4" evidence="14"/>
<dbReference type="Pfam" id="PF22468">
    <property type="entry name" value="ACT_9"/>
    <property type="match status" value="2"/>
</dbReference>
<evidence type="ECO:0000256" key="11">
    <source>
        <dbReference type="ARBA" id="ARBA00023154"/>
    </source>
</evidence>
<dbReference type="GO" id="GO:0005829">
    <property type="term" value="C:cytosol"/>
    <property type="evidence" value="ECO:0007669"/>
    <property type="project" value="TreeGrafter"/>
</dbReference>
<dbReference type="InterPro" id="IPR005260">
    <property type="entry name" value="Asp_kin_monofn"/>
</dbReference>
<comment type="pathway">
    <text evidence="4 15">Amino-acid biosynthesis; L-threonine biosynthesis; L-threonine from L-aspartate: step 1/5.</text>
</comment>
<dbReference type="GO" id="GO:0019877">
    <property type="term" value="P:diaminopimelate biosynthetic process"/>
    <property type="evidence" value="ECO:0007669"/>
    <property type="project" value="UniProtKB-KW"/>
</dbReference>
<dbReference type="InterPro" id="IPR002912">
    <property type="entry name" value="ACT_dom"/>
</dbReference>
<feature type="domain" description="ACT" evidence="16">
    <location>
        <begin position="326"/>
        <end position="398"/>
    </location>
</feature>
<comment type="pathway">
    <text evidence="3 15">Amino-acid biosynthesis; L-methionine biosynthesis via de novo pathway; L-homoserine from L-aspartate: step 1/3.</text>
</comment>
<dbReference type="UniPathway" id="UPA00050">
    <property type="reaction ID" value="UER00461"/>
</dbReference>
<dbReference type="InterPro" id="IPR054352">
    <property type="entry name" value="ACT_Aspartokinase"/>
</dbReference>
<dbReference type="GO" id="GO:0009088">
    <property type="term" value="P:threonine biosynthetic process"/>
    <property type="evidence" value="ECO:0007669"/>
    <property type="project" value="UniProtKB-UniPathway"/>
</dbReference>
<dbReference type="InterPro" id="IPR001341">
    <property type="entry name" value="Asp_kinase"/>
</dbReference>
<dbReference type="PANTHER" id="PTHR21499">
    <property type="entry name" value="ASPARTATE KINASE"/>
    <property type="match status" value="1"/>
</dbReference>
<feature type="domain" description="ACT" evidence="16">
    <location>
        <begin position="407"/>
        <end position="470"/>
    </location>
</feature>
<dbReference type="FunFam" id="3.30.2130.10:FF:000001">
    <property type="entry name" value="Bifunctional aspartokinase/homoserine dehydrogenase"/>
    <property type="match status" value="1"/>
</dbReference>
<dbReference type="PIRSF" id="PIRSF000726">
    <property type="entry name" value="Asp_kin"/>
    <property type="match status" value="1"/>
</dbReference>
<dbReference type="Pfam" id="PF00696">
    <property type="entry name" value="AA_kinase"/>
    <property type="match status" value="1"/>
</dbReference>
<dbReference type="Proteomes" id="UP000228921">
    <property type="component" value="Unassembled WGS sequence"/>
</dbReference>